<dbReference type="GO" id="GO:0035330">
    <property type="term" value="P:regulation of hippo signaling"/>
    <property type="evidence" value="ECO:0007669"/>
    <property type="project" value="TreeGrafter"/>
</dbReference>
<dbReference type="InterPro" id="IPR001202">
    <property type="entry name" value="WW_dom"/>
</dbReference>
<dbReference type="OrthoDB" id="3045089at2759"/>
<dbReference type="PANTHER" id="PTHR14791">
    <property type="entry name" value="BOMB/KIRA PROTEINS"/>
    <property type="match status" value="1"/>
</dbReference>
<dbReference type="InterPro" id="IPR051105">
    <property type="entry name" value="WWC/KIBRA_Hippo_Reg"/>
</dbReference>
<dbReference type="CDD" id="cd00201">
    <property type="entry name" value="WW"/>
    <property type="match status" value="1"/>
</dbReference>
<name>A0A9P0PIT6_ACAOB</name>
<dbReference type="GO" id="GO:0016477">
    <property type="term" value="P:cell migration"/>
    <property type="evidence" value="ECO:0007669"/>
    <property type="project" value="TreeGrafter"/>
</dbReference>
<evidence type="ECO:0000259" key="5">
    <source>
        <dbReference type="PROSITE" id="PS50020"/>
    </source>
</evidence>
<dbReference type="EMBL" id="CAKOFQ010006921">
    <property type="protein sequence ID" value="CAH1982405.1"/>
    <property type="molecule type" value="Genomic_DNA"/>
</dbReference>
<comment type="subcellular location">
    <subcellularLocation>
        <location evidence="1">Cytoplasm</location>
    </subcellularLocation>
</comment>
<dbReference type="GO" id="GO:0019900">
    <property type="term" value="F:kinase binding"/>
    <property type="evidence" value="ECO:0007669"/>
    <property type="project" value="TreeGrafter"/>
</dbReference>
<dbReference type="GO" id="GO:0005737">
    <property type="term" value="C:cytoplasm"/>
    <property type="evidence" value="ECO:0007669"/>
    <property type="project" value="UniProtKB-SubCell"/>
</dbReference>
<dbReference type="SMART" id="SM00456">
    <property type="entry name" value="WW"/>
    <property type="match status" value="1"/>
</dbReference>
<feature type="coiled-coil region" evidence="3">
    <location>
        <begin position="233"/>
        <end position="283"/>
    </location>
</feature>
<evidence type="ECO:0000256" key="4">
    <source>
        <dbReference type="SAM" id="MobiDB-lite"/>
    </source>
</evidence>
<dbReference type="PROSITE" id="PS50020">
    <property type="entry name" value="WW_DOMAIN_2"/>
    <property type="match status" value="1"/>
</dbReference>
<feature type="compositionally biased region" description="Basic residues" evidence="4">
    <location>
        <begin position="39"/>
        <end position="49"/>
    </location>
</feature>
<dbReference type="PROSITE" id="PS51140">
    <property type="entry name" value="CUE"/>
    <property type="match status" value="1"/>
</dbReference>
<feature type="domain" description="CUE" evidence="6">
    <location>
        <begin position="212"/>
        <end position="255"/>
    </location>
</feature>
<evidence type="ECO:0000256" key="3">
    <source>
        <dbReference type="SAM" id="Coils"/>
    </source>
</evidence>
<dbReference type="PROSITE" id="PS01159">
    <property type="entry name" value="WW_DOMAIN_1"/>
    <property type="match status" value="1"/>
</dbReference>
<dbReference type="CDD" id="cd14279">
    <property type="entry name" value="CUE"/>
    <property type="match status" value="1"/>
</dbReference>
<dbReference type="InterPro" id="IPR036020">
    <property type="entry name" value="WW_dom_sf"/>
</dbReference>
<proteinExistence type="predicted"/>
<dbReference type="Pfam" id="PF00397">
    <property type="entry name" value="WW"/>
    <property type="match status" value="1"/>
</dbReference>
<dbReference type="Gene3D" id="2.20.70.10">
    <property type="match status" value="1"/>
</dbReference>
<evidence type="ECO:0008006" key="9">
    <source>
        <dbReference type="Google" id="ProtNLM"/>
    </source>
</evidence>
<evidence type="ECO:0000256" key="1">
    <source>
        <dbReference type="ARBA" id="ARBA00004496"/>
    </source>
</evidence>
<gene>
    <name evidence="7" type="ORF">ACAOBT_LOCUS14992</name>
</gene>
<keyword evidence="2" id="KW-0963">Cytoplasm</keyword>
<organism evidence="7 8">
    <name type="scientific">Acanthoscelides obtectus</name>
    <name type="common">Bean weevil</name>
    <name type="synonym">Bruchus obtectus</name>
    <dbReference type="NCBI Taxonomy" id="200917"/>
    <lineage>
        <taxon>Eukaryota</taxon>
        <taxon>Metazoa</taxon>
        <taxon>Ecdysozoa</taxon>
        <taxon>Arthropoda</taxon>
        <taxon>Hexapoda</taxon>
        <taxon>Insecta</taxon>
        <taxon>Pterygota</taxon>
        <taxon>Neoptera</taxon>
        <taxon>Endopterygota</taxon>
        <taxon>Coleoptera</taxon>
        <taxon>Polyphaga</taxon>
        <taxon>Cucujiformia</taxon>
        <taxon>Chrysomeloidea</taxon>
        <taxon>Chrysomelidae</taxon>
        <taxon>Bruchinae</taxon>
        <taxon>Bruchini</taxon>
        <taxon>Acanthoscelides</taxon>
    </lineage>
</organism>
<evidence type="ECO:0000313" key="7">
    <source>
        <dbReference type="EMBL" id="CAH1982405.1"/>
    </source>
</evidence>
<dbReference type="InterPro" id="IPR003892">
    <property type="entry name" value="CUE"/>
</dbReference>
<evidence type="ECO:0000259" key="6">
    <source>
        <dbReference type="PROSITE" id="PS51140"/>
    </source>
</evidence>
<feature type="region of interest" description="Disordered" evidence="4">
    <location>
        <begin position="36"/>
        <end position="55"/>
    </location>
</feature>
<comment type="caution">
    <text evidence="7">The sequence shown here is derived from an EMBL/GenBank/DDBJ whole genome shotgun (WGS) entry which is preliminary data.</text>
</comment>
<dbReference type="Proteomes" id="UP001152888">
    <property type="component" value="Unassembled WGS sequence"/>
</dbReference>
<dbReference type="InterPro" id="IPR009060">
    <property type="entry name" value="UBA-like_sf"/>
</dbReference>
<protein>
    <recommendedName>
        <fullName evidence="9">WW domain-containing protein</fullName>
    </recommendedName>
</protein>
<dbReference type="PANTHER" id="PTHR14791:SF23">
    <property type="entry name" value="WW DOMAIN-CONTAINING PROTEIN"/>
    <property type="match status" value="1"/>
</dbReference>
<accession>A0A9P0PIT6</accession>
<dbReference type="SUPFAM" id="SSF46934">
    <property type="entry name" value="UBA-like"/>
    <property type="match status" value="1"/>
</dbReference>
<keyword evidence="8" id="KW-1185">Reference proteome</keyword>
<feature type="domain" description="WW" evidence="5">
    <location>
        <begin position="5"/>
        <end position="39"/>
    </location>
</feature>
<dbReference type="SUPFAM" id="SSF51045">
    <property type="entry name" value="WW domain"/>
    <property type="match status" value="1"/>
</dbReference>
<sequence>MAELQNLPPGWDCIFDEKSGKYYYINHYTRMTTWDDPRSRHRPLHHGTSKHFPGPPLEHIPLQHGSPDLKRNYVYPSQSSPRRAFQIPSDDINHKSLGLQDMKPKISWTVKSSPKLTQDTSISVTTESEDIVAKIALMFPTVPETHIKMLLKKYHERDALVISALQVEKYPITTPGPFATPPPQMRGLRDTPPLGATRATVSCRSSPRTQSSPKLKLRYMKSIFPTADETVILDVLQNNENSIQKTAENLTKMGFAKKDTVKIAQQKMEAKKEEKKKEEETAVKPLTPVMKVKSDEEKKKMKNDLQAKYKDVPQHLITIALESVNFNEDRANQILQIMIQEDTQNSEAKKTAETQITVVDAGEGSATKASIPISQSRQSIKSLMKAEKDMEKITYCRVVEESEGNFVSKNLLNTSGPNHSLAKGANEKLLLEDYVKWQGPNPSLRRGSSNLAKGPNKHLLSNRTYQACGPNKDLRKGPECGLAKGSVFAQLKSMVIGDSRVK</sequence>
<keyword evidence="3" id="KW-0175">Coiled coil</keyword>
<evidence type="ECO:0000256" key="2">
    <source>
        <dbReference type="ARBA" id="ARBA00022490"/>
    </source>
</evidence>
<dbReference type="GO" id="GO:0046621">
    <property type="term" value="P:negative regulation of organ growth"/>
    <property type="evidence" value="ECO:0007669"/>
    <property type="project" value="TreeGrafter"/>
</dbReference>
<dbReference type="Gene3D" id="1.10.8.10">
    <property type="entry name" value="DNA helicase RuvA subunit, C-terminal domain"/>
    <property type="match status" value="1"/>
</dbReference>
<dbReference type="GO" id="GO:0060090">
    <property type="term" value="F:molecular adaptor activity"/>
    <property type="evidence" value="ECO:0007669"/>
    <property type="project" value="TreeGrafter"/>
</dbReference>
<evidence type="ECO:0000313" key="8">
    <source>
        <dbReference type="Proteomes" id="UP001152888"/>
    </source>
</evidence>
<reference evidence="7" key="1">
    <citation type="submission" date="2022-03" db="EMBL/GenBank/DDBJ databases">
        <authorList>
            <person name="Sayadi A."/>
        </authorList>
    </citation>
    <scope>NUCLEOTIDE SEQUENCE</scope>
</reference>
<dbReference type="GO" id="GO:0006355">
    <property type="term" value="P:regulation of DNA-templated transcription"/>
    <property type="evidence" value="ECO:0007669"/>
    <property type="project" value="TreeGrafter"/>
</dbReference>
<dbReference type="GO" id="GO:0043130">
    <property type="term" value="F:ubiquitin binding"/>
    <property type="evidence" value="ECO:0007669"/>
    <property type="project" value="InterPro"/>
</dbReference>
<dbReference type="AlphaFoldDB" id="A0A9P0PIT6"/>